<accession>A0A0R3UDT1</accession>
<evidence type="ECO:0000313" key="1">
    <source>
        <dbReference type="EMBL" id="VDD79076.1"/>
    </source>
</evidence>
<dbReference type="Proteomes" id="UP000267029">
    <property type="component" value="Unassembled WGS sequence"/>
</dbReference>
<reference evidence="1 2" key="1">
    <citation type="submission" date="2018-10" db="EMBL/GenBank/DDBJ databases">
        <authorList>
            <consortium name="Pathogen Informatics"/>
        </authorList>
    </citation>
    <scope>NUCLEOTIDE SEQUENCE [LARGE SCALE GENOMIC DNA]</scope>
</reference>
<protein>
    <submittedName>
        <fullName evidence="1">Uncharacterized protein</fullName>
    </submittedName>
</protein>
<evidence type="ECO:0000313" key="2">
    <source>
        <dbReference type="Proteomes" id="UP000267029"/>
    </source>
</evidence>
<sequence length="116" mass="12089">MIEAKKVSESGCGRGRVRGGGGCRRCCCACGGACSSSFAFSTFPLSLSTTLVYLPSIYPVSPHSLPYRLRLCCAIPHFSSSTTSSSGLMHYPHLSPSSCAYACNTTTTNSSSSTSP</sequence>
<keyword evidence="2" id="KW-1185">Reference proteome</keyword>
<dbReference type="EMBL" id="UXSR01003361">
    <property type="protein sequence ID" value="VDD79076.1"/>
    <property type="molecule type" value="Genomic_DNA"/>
</dbReference>
<gene>
    <name evidence="1" type="ORF">MCOS_LOCUS5079</name>
</gene>
<dbReference type="AlphaFoldDB" id="A0A0R3UDT1"/>
<organism evidence="1 2">
    <name type="scientific">Mesocestoides corti</name>
    <name type="common">Flatworm</name>
    <dbReference type="NCBI Taxonomy" id="53468"/>
    <lineage>
        <taxon>Eukaryota</taxon>
        <taxon>Metazoa</taxon>
        <taxon>Spiralia</taxon>
        <taxon>Lophotrochozoa</taxon>
        <taxon>Platyhelminthes</taxon>
        <taxon>Cestoda</taxon>
        <taxon>Eucestoda</taxon>
        <taxon>Cyclophyllidea</taxon>
        <taxon>Mesocestoididae</taxon>
        <taxon>Mesocestoides</taxon>
    </lineage>
</organism>
<proteinExistence type="predicted"/>
<name>A0A0R3UDT1_MESCO</name>